<feature type="transmembrane region" description="Helical" evidence="14">
    <location>
        <begin position="516"/>
        <end position="534"/>
    </location>
</feature>
<reference evidence="17" key="2">
    <citation type="submission" date="2025-08" db="UniProtKB">
        <authorList>
            <consortium name="RefSeq"/>
        </authorList>
    </citation>
    <scope>IDENTIFICATION</scope>
</reference>
<sequence>MKSSRVSPIFSVTLNQLNQPTQVDCKKDHKYQSGNENIIYENEVANFNSLQKYFSLKHTQPPIPLISVAFNEPCKKNLDKGIIPDINDETLIKFFSDHNKKDKDHKILVDHQYLNELLLSNININNTDRYGQSVMHEVARAWDTEVAQLLLKHGAAINQPDILGRTPLHVACSVNYSEMVYFLIKNGADIDSKTHGDEQKPIHFAAKNDAVDSLNVLLNFGAKIEDRDYKQRTALQLAAELDRSFAAKYLIENGADASVKDSSNMAAMVLLIKKMPNNALLALDQFHSIDRKSRTEHFNLNCLTLPINETSCFAKSPLEITVEMKQYEILLHPAMNELIKVKWAKFGKFSALKSIASNFALVILWTILMCTMPHKKSSMYTGKREYWGPIVELIAVNTLGINIVLEVKDFYKSLTRFKKYKKWRQKEIRKDLKYCHKKWPEERTYLKQEIRELKNSKLSYMKDYWNIFDWVTYFLMAFSISLHLIEMARQNKYSLTTKKYSASALMVCMWLRLLKFARPFKLLGVFVVMLGYIVNDALTILYLAMHIFIPYTALFYINFGMYNITDYSVGRLQLFYNIFQMALMGSYSYDEIANQDTVLAEILTATFIFFAVVIILNILIAMMSNTFQRVYDNAKANALMLRAAFIINEEINMSRSQLIQHYEWINAKCSPQTVYYNESKVYSRENKLFSQENDFIKTTNEINKKIDKMINTIEKLQFQIKNSMLESQSYVKPEAVETQLKSLKLINNKTDNEFQI</sequence>
<reference evidence="16" key="1">
    <citation type="submission" date="2025-05" db="UniProtKB">
        <authorList>
            <consortium name="RefSeq"/>
        </authorList>
    </citation>
    <scope>NUCLEOTIDE SEQUENCE [LARGE SCALE GENOMIC DNA]</scope>
</reference>
<keyword evidence="8" id="KW-0106">Calcium</keyword>
<keyword evidence="9 14" id="KW-1133">Transmembrane helix</keyword>
<evidence type="ECO:0000256" key="2">
    <source>
        <dbReference type="ARBA" id="ARBA00022448"/>
    </source>
</evidence>
<comment type="subcellular location">
    <subcellularLocation>
        <location evidence="1">Cell membrane</location>
        <topology evidence="1">Multi-pass membrane protein</topology>
    </subcellularLocation>
</comment>
<keyword evidence="2" id="KW-0813">Transport</keyword>
<evidence type="ECO:0000313" key="17">
    <source>
        <dbReference type="RefSeq" id="XP_065646912.1"/>
    </source>
</evidence>
<keyword evidence="13" id="KW-0040">ANK repeat</keyword>
<evidence type="ECO:0000256" key="9">
    <source>
        <dbReference type="ARBA" id="ARBA00022989"/>
    </source>
</evidence>
<evidence type="ECO:0000256" key="8">
    <source>
        <dbReference type="ARBA" id="ARBA00022837"/>
    </source>
</evidence>
<feature type="transmembrane region" description="Helical" evidence="14">
    <location>
        <begin position="574"/>
        <end position="590"/>
    </location>
</feature>
<evidence type="ECO:0000313" key="16">
    <source>
        <dbReference type="Proteomes" id="UP001652625"/>
    </source>
</evidence>
<keyword evidence="6 14" id="KW-0812">Transmembrane</keyword>
<feature type="transmembrane region" description="Helical" evidence="14">
    <location>
        <begin position="386"/>
        <end position="405"/>
    </location>
</feature>
<keyword evidence="16" id="KW-1185">Reference proteome</keyword>
<evidence type="ECO:0000256" key="14">
    <source>
        <dbReference type="SAM" id="Phobius"/>
    </source>
</evidence>
<evidence type="ECO:0000256" key="5">
    <source>
        <dbReference type="ARBA" id="ARBA00022673"/>
    </source>
</evidence>
<dbReference type="Gene3D" id="1.25.40.20">
    <property type="entry name" value="Ankyrin repeat-containing domain"/>
    <property type="match status" value="2"/>
</dbReference>
<dbReference type="Pfam" id="PF00520">
    <property type="entry name" value="Ion_trans"/>
    <property type="match status" value="1"/>
</dbReference>
<evidence type="ECO:0000256" key="12">
    <source>
        <dbReference type="ARBA" id="ARBA00023303"/>
    </source>
</evidence>
<evidence type="ECO:0000256" key="4">
    <source>
        <dbReference type="ARBA" id="ARBA00022568"/>
    </source>
</evidence>
<dbReference type="Proteomes" id="UP001652625">
    <property type="component" value="Chromosome 02"/>
</dbReference>
<dbReference type="Pfam" id="PF12796">
    <property type="entry name" value="Ank_2"/>
    <property type="match status" value="2"/>
</dbReference>
<feature type="transmembrane region" description="Helical" evidence="14">
    <location>
        <begin position="467"/>
        <end position="485"/>
    </location>
</feature>
<dbReference type="InterPro" id="IPR002110">
    <property type="entry name" value="Ankyrin_rpt"/>
</dbReference>
<evidence type="ECO:0000259" key="15">
    <source>
        <dbReference type="Pfam" id="PF00520"/>
    </source>
</evidence>
<evidence type="ECO:0000256" key="3">
    <source>
        <dbReference type="ARBA" id="ARBA00022475"/>
    </source>
</evidence>
<keyword evidence="12" id="KW-0407">Ion channel</keyword>
<name>A0ABM4BD93_HYDVU</name>
<feature type="repeat" description="ANK" evidence="13">
    <location>
        <begin position="197"/>
        <end position="229"/>
    </location>
</feature>
<feature type="repeat" description="ANK" evidence="13">
    <location>
        <begin position="130"/>
        <end position="162"/>
    </location>
</feature>
<feature type="repeat" description="ANK" evidence="13">
    <location>
        <begin position="163"/>
        <end position="195"/>
    </location>
</feature>
<proteinExistence type="predicted"/>
<feature type="transmembrane region" description="Helical" evidence="14">
    <location>
        <begin position="355"/>
        <end position="374"/>
    </location>
</feature>
<evidence type="ECO:0000256" key="13">
    <source>
        <dbReference type="PROSITE-ProRule" id="PRU00023"/>
    </source>
</evidence>
<feature type="domain" description="Ion transport" evidence="15">
    <location>
        <begin position="412"/>
        <end position="634"/>
    </location>
</feature>
<dbReference type="GeneID" id="100203929"/>
<dbReference type="PROSITE" id="PS50297">
    <property type="entry name" value="ANK_REP_REGION"/>
    <property type="match status" value="4"/>
</dbReference>
<dbReference type="SMART" id="SM00248">
    <property type="entry name" value="ANK"/>
    <property type="match status" value="4"/>
</dbReference>
<evidence type="ECO:0000256" key="10">
    <source>
        <dbReference type="ARBA" id="ARBA00023065"/>
    </source>
</evidence>
<evidence type="ECO:0000256" key="1">
    <source>
        <dbReference type="ARBA" id="ARBA00004651"/>
    </source>
</evidence>
<gene>
    <name evidence="17" type="primary">LOC100203929</name>
</gene>
<evidence type="ECO:0000256" key="7">
    <source>
        <dbReference type="ARBA" id="ARBA00022737"/>
    </source>
</evidence>
<evidence type="ECO:0000256" key="6">
    <source>
        <dbReference type="ARBA" id="ARBA00022692"/>
    </source>
</evidence>
<dbReference type="InterPro" id="IPR036770">
    <property type="entry name" value="Ankyrin_rpt-contain_sf"/>
</dbReference>
<dbReference type="PANTHER" id="PTHR10582:SF33">
    <property type="entry name" value="TRANSIENT RECEPTOR POTENTIAL CHANNEL PYREXIA"/>
    <property type="match status" value="1"/>
</dbReference>
<keyword evidence="10" id="KW-0406">Ion transport</keyword>
<keyword evidence="7" id="KW-0677">Repeat</keyword>
<keyword evidence="4" id="KW-0109">Calcium transport</keyword>
<dbReference type="PROSITE" id="PS50088">
    <property type="entry name" value="ANK_REPEAT"/>
    <property type="match status" value="4"/>
</dbReference>
<keyword evidence="5" id="KW-0107">Calcium channel</keyword>
<evidence type="ECO:0000256" key="11">
    <source>
        <dbReference type="ARBA" id="ARBA00023136"/>
    </source>
</evidence>
<dbReference type="PRINTS" id="PR01415">
    <property type="entry name" value="ANKYRIN"/>
</dbReference>
<accession>A0ABM4BD93</accession>
<dbReference type="RefSeq" id="XP_065646912.1">
    <property type="nucleotide sequence ID" value="XM_065790840.1"/>
</dbReference>
<keyword evidence="17" id="KW-0675">Receptor</keyword>
<feature type="repeat" description="ANK" evidence="13">
    <location>
        <begin position="230"/>
        <end position="262"/>
    </location>
</feature>
<dbReference type="InterPro" id="IPR024862">
    <property type="entry name" value="TRPV"/>
</dbReference>
<dbReference type="SUPFAM" id="SSF48403">
    <property type="entry name" value="Ankyrin repeat"/>
    <property type="match status" value="1"/>
</dbReference>
<organism evidence="16 17">
    <name type="scientific">Hydra vulgaris</name>
    <name type="common">Hydra</name>
    <name type="synonym">Hydra attenuata</name>
    <dbReference type="NCBI Taxonomy" id="6087"/>
    <lineage>
        <taxon>Eukaryota</taxon>
        <taxon>Metazoa</taxon>
        <taxon>Cnidaria</taxon>
        <taxon>Hydrozoa</taxon>
        <taxon>Hydroidolina</taxon>
        <taxon>Anthoathecata</taxon>
        <taxon>Aplanulata</taxon>
        <taxon>Hydridae</taxon>
        <taxon>Hydra</taxon>
    </lineage>
</organism>
<dbReference type="PANTHER" id="PTHR10582">
    <property type="entry name" value="TRANSIENT RECEPTOR POTENTIAL ION CHANNEL PROTEIN"/>
    <property type="match status" value="1"/>
</dbReference>
<feature type="transmembrane region" description="Helical" evidence="14">
    <location>
        <begin position="602"/>
        <end position="622"/>
    </location>
</feature>
<protein>
    <submittedName>
        <fullName evidence="17">Transient receptor potential cation channel subfamily A member 1</fullName>
    </submittedName>
</protein>
<dbReference type="InterPro" id="IPR005821">
    <property type="entry name" value="Ion_trans_dom"/>
</dbReference>
<keyword evidence="3" id="KW-1003">Cell membrane</keyword>
<keyword evidence="11 14" id="KW-0472">Membrane</keyword>
<feature type="transmembrane region" description="Helical" evidence="14">
    <location>
        <begin position="540"/>
        <end position="562"/>
    </location>
</feature>